<protein>
    <submittedName>
        <fullName evidence="2">ABC transporter substrate-binding protein</fullName>
    </submittedName>
</protein>
<keyword evidence="1" id="KW-0732">Signal</keyword>
<sequence>MTALKKWFVFAFTTLAFTCAAQASVQEAPDELVKRVSVDVLDVAKKDRDVKKGNMQTIFRLVEEKVMPYVDFKKTTSLAVGKYWRQATPAQREELTKQFHDLLFYTYASAISKVEDGHKLQFQPLRAKADATNVIVNSRIIQPKNPEPILIGYRLEKQADGWKIYDINVMGAWLVETYKTTFTNEIGRAGIDGLIKTLKDKNASLAKGGQPTK</sequence>
<dbReference type="Gene3D" id="3.10.450.50">
    <property type="match status" value="1"/>
</dbReference>
<dbReference type="KEGG" id="ovb:NB640_07190"/>
<evidence type="ECO:0000256" key="1">
    <source>
        <dbReference type="SAM" id="SignalP"/>
    </source>
</evidence>
<name>A0A9E9LVK6_9BURK</name>
<dbReference type="InterPro" id="IPR008869">
    <property type="entry name" value="MlaC/ttg2D"/>
</dbReference>
<dbReference type="EMBL" id="CP098242">
    <property type="protein sequence ID" value="WAW09071.1"/>
    <property type="molecule type" value="Genomic_DNA"/>
</dbReference>
<gene>
    <name evidence="2" type="ORF">NB640_07190</name>
</gene>
<organism evidence="2 3">
    <name type="scientific">Oxalobacter vibrioformis</name>
    <dbReference type="NCBI Taxonomy" id="933080"/>
    <lineage>
        <taxon>Bacteria</taxon>
        <taxon>Pseudomonadati</taxon>
        <taxon>Pseudomonadota</taxon>
        <taxon>Betaproteobacteria</taxon>
        <taxon>Burkholderiales</taxon>
        <taxon>Oxalobacteraceae</taxon>
        <taxon>Oxalobacter</taxon>
    </lineage>
</organism>
<dbReference type="PIRSF" id="PIRSF004649">
    <property type="entry name" value="MlaC"/>
    <property type="match status" value="1"/>
</dbReference>
<dbReference type="PANTHER" id="PTHR36573:SF1">
    <property type="entry name" value="INTERMEMBRANE PHOSPHOLIPID TRANSPORT SYSTEM BINDING PROTEIN MLAC"/>
    <property type="match status" value="1"/>
</dbReference>
<dbReference type="Pfam" id="PF05494">
    <property type="entry name" value="MlaC"/>
    <property type="match status" value="1"/>
</dbReference>
<evidence type="ECO:0000313" key="3">
    <source>
        <dbReference type="Proteomes" id="UP001156215"/>
    </source>
</evidence>
<dbReference type="RefSeq" id="WP_269308064.1">
    <property type="nucleotide sequence ID" value="NZ_CP098242.1"/>
</dbReference>
<dbReference type="Proteomes" id="UP001156215">
    <property type="component" value="Chromosome"/>
</dbReference>
<dbReference type="Gene3D" id="1.10.10.640">
    <property type="entry name" value="phospholipid-binding protein"/>
    <property type="match status" value="1"/>
</dbReference>
<keyword evidence="3" id="KW-1185">Reference proteome</keyword>
<dbReference type="AlphaFoldDB" id="A0A9E9LVK6"/>
<evidence type="ECO:0000313" key="2">
    <source>
        <dbReference type="EMBL" id="WAW09071.1"/>
    </source>
</evidence>
<accession>A0A9E9LVK6</accession>
<proteinExistence type="predicted"/>
<feature type="signal peptide" evidence="1">
    <location>
        <begin position="1"/>
        <end position="23"/>
    </location>
</feature>
<dbReference type="PANTHER" id="PTHR36573">
    <property type="entry name" value="INTERMEMBRANE PHOSPHOLIPID TRANSPORT SYSTEM BINDING PROTEIN MLAC"/>
    <property type="match status" value="1"/>
</dbReference>
<reference evidence="2" key="1">
    <citation type="journal article" date="2022" name="Front. Microbiol.">
        <title>New perspectives on an old grouping: The genomic and phenotypic variability of Oxalobacter formigenes and the implications for calcium oxalate stone prevention.</title>
        <authorList>
            <person name="Chmiel J.A."/>
            <person name="Carr C."/>
            <person name="Stuivenberg G.A."/>
            <person name="Venema R."/>
            <person name="Chanyi R.M."/>
            <person name="Al K.F."/>
            <person name="Giguere D."/>
            <person name="Say H."/>
            <person name="Akouris P.P."/>
            <person name="Dominguez Romero S.A."/>
            <person name="Kwong A."/>
            <person name="Tai V."/>
            <person name="Koval S.F."/>
            <person name="Razvi H."/>
            <person name="Bjazevic J."/>
            <person name="Burton J.P."/>
        </authorList>
    </citation>
    <scope>NUCLEOTIDE SEQUENCE</scope>
    <source>
        <strain evidence="2">WoOx3</strain>
    </source>
</reference>
<feature type="chain" id="PRO_5039139668" evidence="1">
    <location>
        <begin position="24"/>
        <end position="213"/>
    </location>
</feature>